<sequence>MEPMRFTRRAGLAGAAAGGLALAGVRSAESTEVAATSGPGGEITLFAFDQVSIPFVQNLEVQMRTPVKHPANPVVPRGGPGEPDSWAAQFYGSVIEVGGVYRMWYCAVGDERNELGGSPEWWKVAYAESTDGVTWTKPDLGLVTYRGNTANNLVAMDPGIGVLNVKVLYEPDDPDPDLRYKMAAHVYWDNRGNNHGTLALFASPDGLSWTSLTPITPVDFMLEESDPVIPALHAERVGGLYRWEGNYHLSGQNGNPSVRPYHGRVARGWISGDFVTWSQTNVMAFARTAQHTLLGAGRSLEGEQQHEGVSVWNRGNVLIGTVGRWHGAADWDDIGIDLGFVISNDGVNFREPAHEFTFLSRSGLVPPVTVANPSFEDLSGGWPAGWTLDLPPRGQTASSSTAQAHSGTRSLRVQNVAGTPIGVRSPRLPAQPGGPYTASMWVLTESGTPSQLFLEFFNAAGTRIGWTFVQPAASGTWQRVTVTETAPAGTATLDVMVWGTTAAAGVSYHDDIAVTPVDWDAGGVLQGQGFEHLGDETFVYYGAWDPRTSDDPEPRAGRGGVGIAVLPKDRFGDLVVDLRAKGAGDYQLPEITSEFLTAPIDIGARTEAPDVFVNVEGLGTDATLRLELLDDRLTPLAGYSGTDTAVVSTDGFRTPVTWPGTAAPPERIRIRGVFAGTANTSIKLSAIYLV</sequence>
<gene>
    <name evidence="3" type="ORF">E1212_20660</name>
</gene>
<evidence type="ECO:0000259" key="2">
    <source>
        <dbReference type="Pfam" id="PF02018"/>
    </source>
</evidence>
<dbReference type="RefSeq" id="WP_131985929.1">
    <property type="nucleotide sequence ID" value="NZ_SMKL01000053.1"/>
</dbReference>
<protein>
    <recommendedName>
        <fullName evidence="2">CBM-cenC domain-containing protein</fullName>
    </recommendedName>
</protein>
<evidence type="ECO:0000256" key="1">
    <source>
        <dbReference type="ARBA" id="ARBA00022801"/>
    </source>
</evidence>
<evidence type="ECO:0000313" key="4">
    <source>
        <dbReference type="Proteomes" id="UP000295621"/>
    </source>
</evidence>
<dbReference type="PROSITE" id="PS51318">
    <property type="entry name" value="TAT"/>
    <property type="match status" value="1"/>
</dbReference>
<dbReference type="Gene3D" id="2.60.120.260">
    <property type="entry name" value="Galactose-binding domain-like"/>
    <property type="match status" value="1"/>
</dbReference>
<dbReference type="Pfam" id="PF02018">
    <property type="entry name" value="CBM_4_9"/>
    <property type="match status" value="1"/>
</dbReference>
<reference evidence="3 4" key="1">
    <citation type="submission" date="2019-02" db="EMBL/GenBank/DDBJ databases">
        <title>Draft genome sequences of novel Actinobacteria.</title>
        <authorList>
            <person name="Sahin N."/>
            <person name="Ay H."/>
            <person name="Saygin H."/>
        </authorList>
    </citation>
    <scope>NUCLEOTIDE SEQUENCE [LARGE SCALE GENOMIC DNA]</scope>
    <source>
        <strain evidence="3 4">KC603</strain>
    </source>
</reference>
<comment type="caution">
    <text evidence="3">The sequence shown here is derived from an EMBL/GenBank/DDBJ whole genome shotgun (WGS) entry which is preliminary data.</text>
</comment>
<accession>A0A4R4RIB2</accession>
<dbReference type="OrthoDB" id="180690at2"/>
<dbReference type="InterPro" id="IPR023296">
    <property type="entry name" value="Glyco_hydro_beta-prop_sf"/>
</dbReference>
<keyword evidence="4" id="KW-1185">Reference proteome</keyword>
<dbReference type="SUPFAM" id="SSF75005">
    <property type="entry name" value="Arabinanase/levansucrase/invertase"/>
    <property type="match status" value="1"/>
</dbReference>
<evidence type="ECO:0000313" key="3">
    <source>
        <dbReference type="EMBL" id="TDC48609.1"/>
    </source>
</evidence>
<dbReference type="EMBL" id="SMKL01000053">
    <property type="protein sequence ID" value="TDC48609.1"/>
    <property type="molecule type" value="Genomic_DNA"/>
</dbReference>
<organism evidence="3 4">
    <name type="scientific">Jiangella ureilytica</name>
    <dbReference type="NCBI Taxonomy" id="2530374"/>
    <lineage>
        <taxon>Bacteria</taxon>
        <taxon>Bacillati</taxon>
        <taxon>Actinomycetota</taxon>
        <taxon>Actinomycetes</taxon>
        <taxon>Jiangellales</taxon>
        <taxon>Jiangellaceae</taxon>
        <taxon>Jiangella</taxon>
    </lineage>
</organism>
<dbReference type="Proteomes" id="UP000295621">
    <property type="component" value="Unassembled WGS sequence"/>
</dbReference>
<dbReference type="GO" id="GO:0016798">
    <property type="term" value="F:hydrolase activity, acting on glycosyl bonds"/>
    <property type="evidence" value="ECO:0007669"/>
    <property type="project" value="InterPro"/>
</dbReference>
<proteinExistence type="predicted"/>
<name>A0A4R4RIB2_9ACTN</name>
<dbReference type="Gene3D" id="2.115.10.20">
    <property type="entry name" value="Glycosyl hydrolase domain, family 43"/>
    <property type="match status" value="1"/>
</dbReference>
<keyword evidence="1" id="KW-0378">Hydrolase</keyword>
<dbReference type="InterPro" id="IPR008979">
    <property type="entry name" value="Galactose-bd-like_sf"/>
</dbReference>
<dbReference type="AlphaFoldDB" id="A0A4R4RIB2"/>
<dbReference type="InterPro" id="IPR003305">
    <property type="entry name" value="CenC_carb-bd"/>
</dbReference>
<feature type="domain" description="CBM-cenC" evidence="2">
    <location>
        <begin position="370"/>
        <end position="499"/>
    </location>
</feature>
<dbReference type="InterPro" id="IPR006311">
    <property type="entry name" value="TAT_signal"/>
</dbReference>
<dbReference type="SUPFAM" id="SSF49785">
    <property type="entry name" value="Galactose-binding domain-like"/>
    <property type="match status" value="1"/>
</dbReference>